<dbReference type="PROSITE" id="PS50887">
    <property type="entry name" value="GGDEF"/>
    <property type="match status" value="1"/>
</dbReference>
<dbReference type="SUPFAM" id="SSF55073">
    <property type="entry name" value="Nucleotide cyclase"/>
    <property type="match status" value="1"/>
</dbReference>
<keyword evidence="3" id="KW-0472">Membrane</keyword>
<dbReference type="Proteomes" id="UP000192343">
    <property type="component" value="Unassembled WGS sequence"/>
</dbReference>
<dbReference type="GO" id="GO:0052621">
    <property type="term" value="F:diguanylate cyclase activity"/>
    <property type="evidence" value="ECO:0007669"/>
    <property type="project" value="UniProtKB-EC"/>
</dbReference>
<dbReference type="SMART" id="SM00267">
    <property type="entry name" value="GGDEF"/>
    <property type="match status" value="1"/>
</dbReference>
<dbReference type="GO" id="GO:1902201">
    <property type="term" value="P:negative regulation of bacterial-type flagellum-dependent cell motility"/>
    <property type="evidence" value="ECO:0007669"/>
    <property type="project" value="TreeGrafter"/>
</dbReference>
<dbReference type="PANTHER" id="PTHR45138">
    <property type="entry name" value="REGULATORY COMPONENTS OF SENSORY TRANSDUCTION SYSTEM"/>
    <property type="match status" value="1"/>
</dbReference>
<dbReference type="InterPro" id="IPR000160">
    <property type="entry name" value="GGDEF_dom"/>
</dbReference>
<keyword evidence="6" id="KW-1185">Reference proteome</keyword>
<proteinExistence type="predicted"/>
<dbReference type="InterPro" id="IPR050469">
    <property type="entry name" value="Diguanylate_Cyclase"/>
</dbReference>
<dbReference type="InterPro" id="IPR029787">
    <property type="entry name" value="Nucleotide_cyclase"/>
</dbReference>
<comment type="caution">
    <text evidence="5">The sequence shown here is derived from an EMBL/GenBank/DDBJ whole genome shotgun (WGS) entry which is preliminary data.</text>
</comment>
<dbReference type="GO" id="GO:0043709">
    <property type="term" value="P:cell adhesion involved in single-species biofilm formation"/>
    <property type="evidence" value="ECO:0007669"/>
    <property type="project" value="TreeGrafter"/>
</dbReference>
<keyword evidence="3" id="KW-1133">Transmembrane helix</keyword>
<dbReference type="AlphaFoldDB" id="A0A1Y1RWG5"/>
<accession>A0A1Y1RWG5</accession>
<feature type="domain" description="GGDEF" evidence="4">
    <location>
        <begin position="342"/>
        <end position="464"/>
    </location>
</feature>
<reference evidence="5 6" key="1">
    <citation type="submission" date="2017-03" db="EMBL/GenBank/DDBJ databases">
        <title>Draft Genome sequence of Marispirochaeta sp. strain JC444.</title>
        <authorList>
            <person name="Shivani Y."/>
            <person name="Subhash Y."/>
            <person name="Sasikala C."/>
            <person name="Ramana C."/>
        </authorList>
    </citation>
    <scope>NUCLEOTIDE SEQUENCE [LARGE SCALE GENOMIC DNA]</scope>
    <source>
        <strain evidence="5 6">JC444</strain>
    </source>
</reference>
<evidence type="ECO:0000313" key="6">
    <source>
        <dbReference type="Proteomes" id="UP000192343"/>
    </source>
</evidence>
<name>A0A1Y1RWG5_9SPIO</name>
<dbReference type="EC" id="2.7.7.65" evidence="1"/>
<dbReference type="Pfam" id="PF00990">
    <property type="entry name" value="GGDEF"/>
    <property type="match status" value="1"/>
</dbReference>
<evidence type="ECO:0000256" key="2">
    <source>
        <dbReference type="ARBA" id="ARBA00034247"/>
    </source>
</evidence>
<dbReference type="Gene3D" id="3.30.70.270">
    <property type="match status" value="1"/>
</dbReference>
<evidence type="ECO:0000256" key="1">
    <source>
        <dbReference type="ARBA" id="ARBA00012528"/>
    </source>
</evidence>
<dbReference type="PANTHER" id="PTHR45138:SF9">
    <property type="entry name" value="DIGUANYLATE CYCLASE DGCM-RELATED"/>
    <property type="match status" value="1"/>
</dbReference>
<dbReference type="GO" id="GO:0005886">
    <property type="term" value="C:plasma membrane"/>
    <property type="evidence" value="ECO:0007669"/>
    <property type="project" value="TreeGrafter"/>
</dbReference>
<gene>
    <name evidence="5" type="ORF">B4O97_11555</name>
</gene>
<evidence type="ECO:0000313" key="5">
    <source>
        <dbReference type="EMBL" id="ORC34585.1"/>
    </source>
</evidence>
<dbReference type="STRING" id="1963862.B4O97_11555"/>
<sequence>MQHVKANKRNRIILLSAIIFFFGFFIINYVHFRMSRRVFSANLTGSVLPACADTVVGKINGVKEKYSLANRLIADSVDLSRFRVNGREDADRILDFVRRKRIELGAKNVGLVFLETDTYYDSFGHILELDYSSDRDSWVQDFLDAPETDRFSLYDPDNSVELYSFFFDSKIVSDSGELSGIIGTGISLDSFSLNIAGEKRKTRMLFAEPDGELRLPLDYRGRSFFDEYNLDGPAESLGDGSHYLAEKGGSTLMLYIRFIPEIERYLIIEHDITDSYKDLQRQSIITFAAGMVFSLLLVALNHILVSRAGRKLSIKGYTDSLTESYNRHFLEEYFGRSNRNQRQISLMTLDIDHFKEVNDNLGHLAGDFILKEVSRLAKNQIRDEDFIVRWGGDEFVLVVHTGMQRALDISERIRARIEQESSVTVTIGVVEMRDNEDFTTALSRADQAMYRAKHEGRNKVNSGV</sequence>
<dbReference type="InterPro" id="IPR043128">
    <property type="entry name" value="Rev_trsase/Diguanyl_cyclase"/>
</dbReference>
<feature type="transmembrane region" description="Helical" evidence="3">
    <location>
        <begin position="12"/>
        <end position="32"/>
    </location>
</feature>
<dbReference type="FunFam" id="3.30.70.270:FF:000001">
    <property type="entry name" value="Diguanylate cyclase domain protein"/>
    <property type="match status" value="1"/>
</dbReference>
<protein>
    <recommendedName>
        <fullName evidence="1">diguanylate cyclase</fullName>
        <ecNumber evidence="1">2.7.7.65</ecNumber>
    </recommendedName>
</protein>
<feature type="transmembrane region" description="Helical" evidence="3">
    <location>
        <begin position="284"/>
        <end position="305"/>
    </location>
</feature>
<dbReference type="CDD" id="cd01949">
    <property type="entry name" value="GGDEF"/>
    <property type="match status" value="1"/>
</dbReference>
<dbReference type="EMBL" id="MWQY01000012">
    <property type="protein sequence ID" value="ORC34585.1"/>
    <property type="molecule type" value="Genomic_DNA"/>
</dbReference>
<evidence type="ECO:0000256" key="3">
    <source>
        <dbReference type="SAM" id="Phobius"/>
    </source>
</evidence>
<organism evidence="5 6">
    <name type="scientific">Marispirochaeta aestuarii</name>
    <dbReference type="NCBI Taxonomy" id="1963862"/>
    <lineage>
        <taxon>Bacteria</taxon>
        <taxon>Pseudomonadati</taxon>
        <taxon>Spirochaetota</taxon>
        <taxon>Spirochaetia</taxon>
        <taxon>Spirochaetales</taxon>
        <taxon>Spirochaetaceae</taxon>
        <taxon>Marispirochaeta</taxon>
    </lineage>
</organism>
<comment type="catalytic activity">
    <reaction evidence="2">
        <text>2 GTP = 3',3'-c-di-GMP + 2 diphosphate</text>
        <dbReference type="Rhea" id="RHEA:24898"/>
        <dbReference type="ChEBI" id="CHEBI:33019"/>
        <dbReference type="ChEBI" id="CHEBI:37565"/>
        <dbReference type="ChEBI" id="CHEBI:58805"/>
        <dbReference type="EC" id="2.7.7.65"/>
    </reaction>
</comment>
<dbReference type="RefSeq" id="WP_083050992.1">
    <property type="nucleotide sequence ID" value="NZ_MWQY01000012.1"/>
</dbReference>
<keyword evidence="3" id="KW-0812">Transmembrane</keyword>
<dbReference type="OrthoDB" id="9779586at2"/>
<evidence type="ECO:0000259" key="4">
    <source>
        <dbReference type="PROSITE" id="PS50887"/>
    </source>
</evidence>
<dbReference type="NCBIfam" id="TIGR00254">
    <property type="entry name" value="GGDEF"/>
    <property type="match status" value="1"/>
</dbReference>